<gene>
    <name evidence="8" type="ORF">METZ01_LOCUS51350</name>
</gene>
<comment type="subcellular location">
    <subcellularLocation>
        <location evidence="1">Cell envelope</location>
    </subcellularLocation>
</comment>
<evidence type="ECO:0000256" key="2">
    <source>
        <dbReference type="ARBA" id="ARBA00022723"/>
    </source>
</evidence>
<dbReference type="PANTHER" id="PTHR42827:SF1">
    <property type="entry name" value="IRON-SULFUR CLUSTER-BINDING PROTEIN"/>
    <property type="match status" value="1"/>
</dbReference>
<organism evidence="8">
    <name type="scientific">marine metagenome</name>
    <dbReference type="NCBI Taxonomy" id="408172"/>
    <lineage>
        <taxon>unclassified sequences</taxon>
        <taxon>metagenomes</taxon>
        <taxon>ecological metagenomes</taxon>
    </lineage>
</organism>
<reference evidence="8" key="1">
    <citation type="submission" date="2018-05" db="EMBL/GenBank/DDBJ databases">
        <authorList>
            <person name="Lanie J.A."/>
            <person name="Ng W.-L."/>
            <person name="Kazmierczak K.M."/>
            <person name="Andrzejewski T.M."/>
            <person name="Davidsen T.M."/>
            <person name="Wayne K.J."/>
            <person name="Tettelin H."/>
            <person name="Glass J.I."/>
            <person name="Rusch D."/>
            <person name="Podicherti R."/>
            <person name="Tsui H.-C.T."/>
            <person name="Winkler M.E."/>
        </authorList>
    </citation>
    <scope>NUCLEOTIDE SEQUENCE</scope>
</reference>
<dbReference type="SUPFAM" id="SSF54862">
    <property type="entry name" value="4Fe-4S ferredoxins"/>
    <property type="match status" value="1"/>
</dbReference>
<accession>A0A381S328</accession>
<dbReference type="InterPro" id="IPR012832">
    <property type="entry name" value="RDH"/>
</dbReference>
<evidence type="ECO:0000256" key="3">
    <source>
        <dbReference type="ARBA" id="ARBA00023004"/>
    </source>
</evidence>
<dbReference type="Pfam" id="PF13486">
    <property type="entry name" value="Dehalogenase"/>
    <property type="match status" value="1"/>
</dbReference>
<feature type="domain" description="Reductive dehalogenase" evidence="7">
    <location>
        <begin position="181"/>
        <end position="279"/>
    </location>
</feature>
<evidence type="ECO:0000256" key="4">
    <source>
        <dbReference type="ARBA" id="ARBA00023014"/>
    </source>
</evidence>
<evidence type="ECO:0000313" key="8">
    <source>
        <dbReference type="EMBL" id="SUZ98496.1"/>
    </source>
</evidence>
<dbReference type="NCBIfam" id="TIGR02486">
    <property type="entry name" value="RDH"/>
    <property type="match status" value="1"/>
</dbReference>
<proteinExistence type="predicted"/>
<feature type="region of interest" description="Disordered" evidence="6">
    <location>
        <begin position="1"/>
        <end position="20"/>
    </location>
</feature>
<dbReference type="PANTHER" id="PTHR42827">
    <property type="entry name" value="IRON-SULFUR CLUSTER-BINDING PROTEIN-RELATED"/>
    <property type="match status" value="1"/>
</dbReference>
<name>A0A381S328_9ZZZZ</name>
<evidence type="ECO:0000256" key="6">
    <source>
        <dbReference type="SAM" id="MobiDB-lite"/>
    </source>
</evidence>
<evidence type="ECO:0000259" key="7">
    <source>
        <dbReference type="Pfam" id="PF13486"/>
    </source>
</evidence>
<dbReference type="GO" id="GO:0051536">
    <property type="term" value="F:iron-sulfur cluster binding"/>
    <property type="evidence" value="ECO:0007669"/>
    <property type="project" value="UniProtKB-KW"/>
</dbReference>
<dbReference type="GO" id="GO:0030313">
    <property type="term" value="C:cell envelope"/>
    <property type="evidence" value="ECO:0007669"/>
    <property type="project" value="UniProtKB-SubCell"/>
</dbReference>
<keyword evidence="2" id="KW-0479">Metal-binding</keyword>
<evidence type="ECO:0000256" key="5">
    <source>
        <dbReference type="ARBA" id="ARBA00023136"/>
    </source>
</evidence>
<dbReference type="EMBL" id="UINC01002609">
    <property type="protein sequence ID" value="SUZ98496.1"/>
    <property type="molecule type" value="Genomic_DNA"/>
</dbReference>
<protein>
    <recommendedName>
        <fullName evidence="7">Reductive dehalogenase domain-containing protein</fullName>
    </recommendedName>
</protein>
<dbReference type="GO" id="GO:0046872">
    <property type="term" value="F:metal ion binding"/>
    <property type="evidence" value="ECO:0007669"/>
    <property type="project" value="UniProtKB-KW"/>
</dbReference>
<dbReference type="Gene3D" id="3.30.70.20">
    <property type="match status" value="1"/>
</dbReference>
<dbReference type="InterPro" id="IPR028894">
    <property type="entry name" value="RDH_dom"/>
</dbReference>
<keyword evidence="5" id="KW-0472">Membrane</keyword>
<keyword evidence="4" id="KW-0411">Iron-sulfur</keyword>
<keyword evidence="3" id="KW-0408">Iron</keyword>
<dbReference type="AlphaFoldDB" id="A0A381S328"/>
<evidence type="ECO:0000256" key="1">
    <source>
        <dbReference type="ARBA" id="ARBA00004196"/>
    </source>
</evidence>
<sequence length="421" mass="48640">MFMPDKKNPSPDQSEIRNVEKSDQEAGFEMMDNFERFHQKNDVFRRSWWDERIRSEKAQLFYSTYRDPLKSWRQADGFTQKDYAFRNATWHVSDIFTEMKENEDRREGFSDAFTLYRDVAKEKILFDSPQAAADEIKNVAKRFGADIVGITCYDERWLYTQKFSDMSATERPNDIPEGLKFVIVTAQRMDYDLIRTVPSALSGAATGLGYSHDALVVLSVAQYLRNLGYNAVASMNDSSLAIPTAIQAGLGEYGRHGLLITKEFGPRVRLGKIFTDLPMALDKPIHFGVKEFCEICQGCTLGCPVKAIPNGAPSTQTHNQSNIKGIKKWTVDGEKCFGYWAAQNSDCSICIRVCPYNKDYSKWWYRVGRWLAGTRLRRWMLTLDIKLGYGRRMQPKLWWEGERETLAYFMRNFLSALKLFR</sequence>